<organism evidence="13 14">
    <name type="scientific">Coprinopsis marcescibilis</name>
    <name type="common">Agaric fungus</name>
    <name type="synonym">Psathyrella marcescibilis</name>
    <dbReference type="NCBI Taxonomy" id="230819"/>
    <lineage>
        <taxon>Eukaryota</taxon>
        <taxon>Fungi</taxon>
        <taxon>Dikarya</taxon>
        <taxon>Basidiomycota</taxon>
        <taxon>Agaricomycotina</taxon>
        <taxon>Agaricomycetes</taxon>
        <taxon>Agaricomycetidae</taxon>
        <taxon>Agaricales</taxon>
        <taxon>Agaricineae</taxon>
        <taxon>Psathyrellaceae</taxon>
        <taxon>Coprinopsis</taxon>
    </lineage>
</organism>
<comment type="subcellular location">
    <subcellularLocation>
        <location evidence="1">Secreted</location>
    </subcellularLocation>
</comment>
<evidence type="ECO:0000256" key="9">
    <source>
        <dbReference type="ARBA" id="ARBA00026105"/>
    </source>
</evidence>
<evidence type="ECO:0000313" key="13">
    <source>
        <dbReference type="EMBL" id="TFK25858.1"/>
    </source>
</evidence>
<gene>
    <name evidence="13" type="ORF">FA15DRAFT_686757</name>
</gene>
<dbReference type="OrthoDB" id="3781271at2759"/>
<dbReference type="Proteomes" id="UP000307440">
    <property type="component" value="Unassembled WGS sequence"/>
</dbReference>
<dbReference type="EMBL" id="ML210181">
    <property type="protein sequence ID" value="TFK25858.1"/>
    <property type="molecule type" value="Genomic_DNA"/>
</dbReference>
<dbReference type="GO" id="GO:0030248">
    <property type="term" value="F:cellulose binding"/>
    <property type="evidence" value="ECO:0007669"/>
    <property type="project" value="InterPro"/>
</dbReference>
<feature type="region of interest" description="Disordered" evidence="10">
    <location>
        <begin position="386"/>
        <end position="407"/>
    </location>
</feature>
<comment type="similarity">
    <text evidence="2">Belongs to the carbohydrate esterase 15 (CE15) family.</text>
</comment>
<evidence type="ECO:0000256" key="3">
    <source>
        <dbReference type="ARBA" id="ARBA00022487"/>
    </source>
</evidence>
<dbReference type="PROSITE" id="PS51164">
    <property type="entry name" value="CBM1_2"/>
    <property type="match status" value="1"/>
</dbReference>
<dbReference type="GO" id="GO:0052689">
    <property type="term" value="F:carboxylic ester hydrolase activity"/>
    <property type="evidence" value="ECO:0007669"/>
    <property type="project" value="UniProtKB-KW"/>
</dbReference>
<evidence type="ECO:0000259" key="12">
    <source>
        <dbReference type="PROSITE" id="PS51164"/>
    </source>
</evidence>
<dbReference type="InterPro" id="IPR054579">
    <property type="entry name" value="GCE-like_dom"/>
</dbReference>
<evidence type="ECO:0000256" key="10">
    <source>
        <dbReference type="SAM" id="MobiDB-lite"/>
    </source>
</evidence>
<feature type="chain" id="PRO_5023129063" description="(4-O-methyl)-D-glucuronate--lignin esterase" evidence="11">
    <location>
        <begin position="22"/>
        <end position="459"/>
    </location>
</feature>
<proteinExistence type="inferred from homology"/>
<name>A0A5C3LC11_COPMA</name>
<protein>
    <recommendedName>
        <fullName evidence="9">(4-O-methyl)-D-glucuronate--lignin esterase</fullName>
        <ecNumber evidence="9">3.1.1.117</ecNumber>
    </recommendedName>
</protein>
<dbReference type="InterPro" id="IPR035971">
    <property type="entry name" value="CBD_sf"/>
</dbReference>
<dbReference type="SUPFAM" id="SSF53474">
    <property type="entry name" value="alpha/beta-Hydrolases"/>
    <property type="match status" value="1"/>
</dbReference>
<keyword evidence="14" id="KW-1185">Reference proteome</keyword>
<dbReference type="SUPFAM" id="SSF57180">
    <property type="entry name" value="Cellulose-binding domain"/>
    <property type="match status" value="1"/>
</dbReference>
<evidence type="ECO:0000256" key="7">
    <source>
        <dbReference type="ARBA" id="ARBA00023185"/>
    </source>
</evidence>
<evidence type="ECO:0000256" key="8">
    <source>
        <dbReference type="ARBA" id="ARBA00024511"/>
    </source>
</evidence>
<keyword evidence="6" id="KW-0378">Hydrolase</keyword>
<dbReference type="SMART" id="SM00236">
    <property type="entry name" value="fCBD"/>
    <property type="match status" value="1"/>
</dbReference>
<comment type="catalytic activity">
    <reaction evidence="8">
        <text>a 4-O-methyl-alpha-D-glucuronosyl ester derivative + H2O = 4-O-methyl-alpha-D-glucuronate derivative + an alcohol + H(+)</text>
        <dbReference type="Rhea" id="RHEA:67452"/>
        <dbReference type="ChEBI" id="CHEBI:15377"/>
        <dbReference type="ChEBI" id="CHEBI:15378"/>
        <dbReference type="ChEBI" id="CHEBI:30879"/>
        <dbReference type="ChEBI" id="CHEBI:171667"/>
        <dbReference type="ChEBI" id="CHEBI:171668"/>
        <dbReference type="EC" id="3.1.1.117"/>
    </reaction>
    <physiologicalReaction direction="left-to-right" evidence="8">
        <dbReference type="Rhea" id="RHEA:67453"/>
    </physiologicalReaction>
</comment>
<dbReference type="PROSITE" id="PS00562">
    <property type="entry name" value="CBM1_1"/>
    <property type="match status" value="1"/>
</dbReference>
<dbReference type="STRING" id="230819.A0A5C3LC11"/>
<evidence type="ECO:0000256" key="5">
    <source>
        <dbReference type="ARBA" id="ARBA00022729"/>
    </source>
</evidence>
<dbReference type="Pfam" id="PF22244">
    <property type="entry name" value="GCE_fung"/>
    <property type="match status" value="1"/>
</dbReference>
<dbReference type="InterPro" id="IPR029058">
    <property type="entry name" value="AB_hydrolase_fold"/>
</dbReference>
<reference evidence="13 14" key="1">
    <citation type="journal article" date="2019" name="Nat. Ecol. Evol.">
        <title>Megaphylogeny resolves global patterns of mushroom evolution.</title>
        <authorList>
            <person name="Varga T."/>
            <person name="Krizsan K."/>
            <person name="Foldi C."/>
            <person name="Dima B."/>
            <person name="Sanchez-Garcia M."/>
            <person name="Sanchez-Ramirez S."/>
            <person name="Szollosi G.J."/>
            <person name="Szarkandi J.G."/>
            <person name="Papp V."/>
            <person name="Albert L."/>
            <person name="Andreopoulos W."/>
            <person name="Angelini C."/>
            <person name="Antonin V."/>
            <person name="Barry K.W."/>
            <person name="Bougher N.L."/>
            <person name="Buchanan P."/>
            <person name="Buyck B."/>
            <person name="Bense V."/>
            <person name="Catcheside P."/>
            <person name="Chovatia M."/>
            <person name="Cooper J."/>
            <person name="Damon W."/>
            <person name="Desjardin D."/>
            <person name="Finy P."/>
            <person name="Geml J."/>
            <person name="Haridas S."/>
            <person name="Hughes K."/>
            <person name="Justo A."/>
            <person name="Karasinski D."/>
            <person name="Kautmanova I."/>
            <person name="Kiss B."/>
            <person name="Kocsube S."/>
            <person name="Kotiranta H."/>
            <person name="LaButti K.M."/>
            <person name="Lechner B.E."/>
            <person name="Liimatainen K."/>
            <person name="Lipzen A."/>
            <person name="Lukacs Z."/>
            <person name="Mihaltcheva S."/>
            <person name="Morgado L.N."/>
            <person name="Niskanen T."/>
            <person name="Noordeloos M.E."/>
            <person name="Ohm R.A."/>
            <person name="Ortiz-Santana B."/>
            <person name="Ovrebo C."/>
            <person name="Racz N."/>
            <person name="Riley R."/>
            <person name="Savchenko A."/>
            <person name="Shiryaev A."/>
            <person name="Soop K."/>
            <person name="Spirin V."/>
            <person name="Szebenyi C."/>
            <person name="Tomsovsky M."/>
            <person name="Tulloss R.E."/>
            <person name="Uehling J."/>
            <person name="Grigoriev I.V."/>
            <person name="Vagvolgyi C."/>
            <person name="Papp T."/>
            <person name="Martin F.M."/>
            <person name="Miettinen O."/>
            <person name="Hibbett D.S."/>
            <person name="Nagy L.G."/>
        </authorList>
    </citation>
    <scope>NUCLEOTIDE SEQUENCE [LARGE SCALE GENOMIC DNA]</scope>
    <source>
        <strain evidence="13 14">CBS 121175</strain>
    </source>
</reference>
<accession>A0A5C3LC11</accession>
<dbReference type="InterPro" id="IPR000254">
    <property type="entry name" value="CBD"/>
</dbReference>
<dbReference type="EC" id="3.1.1.117" evidence="9"/>
<keyword evidence="5 11" id="KW-0732">Signal</keyword>
<keyword evidence="4" id="KW-0964">Secreted</keyword>
<dbReference type="GO" id="GO:0046274">
    <property type="term" value="P:lignin catabolic process"/>
    <property type="evidence" value="ECO:0007669"/>
    <property type="project" value="UniProtKB-KW"/>
</dbReference>
<evidence type="ECO:0000256" key="6">
    <source>
        <dbReference type="ARBA" id="ARBA00022801"/>
    </source>
</evidence>
<evidence type="ECO:0000256" key="2">
    <source>
        <dbReference type="ARBA" id="ARBA00010092"/>
    </source>
</evidence>
<evidence type="ECO:0000256" key="1">
    <source>
        <dbReference type="ARBA" id="ARBA00004613"/>
    </source>
</evidence>
<evidence type="ECO:0000256" key="4">
    <source>
        <dbReference type="ARBA" id="ARBA00022525"/>
    </source>
</evidence>
<evidence type="ECO:0000313" key="14">
    <source>
        <dbReference type="Proteomes" id="UP000307440"/>
    </source>
</evidence>
<feature type="signal peptide" evidence="11">
    <location>
        <begin position="1"/>
        <end position="21"/>
    </location>
</feature>
<feature type="domain" description="CBM1" evidence="12">
    <location>
        <begin position="423"/>
        <end position="459"/>
    </location>
</feature>
<keyword evidence="7" id="KW-0439">Lignin degradation</keyword>
<dbReference type="AlphaFoldDB" id="A0A5C3LC11"/>
<evidence type="ECO:0000256" key="11">
    <source>
        <dbReference type="SAM" id="SignalP"/>
    </source>
</evidence>
<dbReference type="Gene3D" id="3.40.50.1820">
    <property type="entry name" value="alpha/beta hydrolase"/>
    <property type="match status" value="1"/>
</dbReference>
<dbReference type="Pfam" id="PF00734">
    <property type="entry name" value="CBM_1"/>
    <property type="match status" value="1"/>
</dbReference>
<dbReference type="GO" id="GO:0005576">
    <property type="term" value="C:extracellular region"/>
    <property type="evidence" value="ECO:0007669"/>
    <property type="project" value="UniProtKB-SubCell"/>
</dbReference>
<dbReference type="PROSITE" id="PS51257">
    <property type="entry name" value="PROKAR_LIPOPROTEIN"/>
    <property type="match status" value="1"/>
</dbReference>
<sequence>MKPSLPFLSLLAALLPSLVAAQSCPAFPEPRPAPSSLPSETTLPDPFKYFQSDRRVSSIDEWYKCRQPEIKRLLQEYQFGFYPDHAQETVTATRSGNTITIRVDSGGRSGSFTASLALPNGASPTSKVPVMLAIGGVNNAAYTNARIAVATISYTNVAPDSNGKTGAFWALYNGRDIGVLTAWAWGVHRTLDAIESVVPEIDATKTAVTGCSRLGKAALAAGLFDERILVTVPMSSGIQGLGPYRYWQLSGQGENLENSKQGAPWWTCGVISGFLNNHQRLPYDSHMIAAAIAPRYMVVDEGQSDPYVNARGTATMVFPAAKIVFNWLGVGDRIGMAIRSGGHCDNSGHANVVPFLQKVFFNTSTTRDYNNLSPWSATATAYPWGTNLPQNTSPPTSLPPPVTSTPTSIVLPPTSTPTPPPGSCANKFAQCGGQGWSGPTCCATGTTCSKVNDWYSQCT</sequence>
<dbReference type="GO" id="GO:0005975">
    <property type="term" value="P:carbohydrate metabolic process"/>
    <property type="evidence" value="ECO:0007669"/>
    <property type="project" value="InterPro"/>
</dbReference>
<keyword evidence="3" id="KW-0719">Serine esterase</keyword>